<name>A0A3Q0J6L8_DIACI</name>
<dbReference type="InterPro" id="IPR013087">
    <property type="entry name" value="Znf_C2H2_type"/>
</dbReference>
<dbReference type="InterPro" id="IPR001214">
    <property type="entry name" value="SET_dom"/>
</dbReference>
<proteinExistence type="inferred from homology"/>
<evidence type="ECO:0000256" key="2">
    <source>
        <dbReference type="ARBA" id="ARBA00022723"/>
    </source>
</evidence>
<dbReference type="PANTHER" id="PTHR23235:SF178">
    <property type="entry name" value="C2H2-TYPE DOMAIN-CONTAINING PROTEIN-RELATED"/>
    <property type="match status" value="1"/>
</dbReference>
<dbReference type="SMART" id="SM00355">
    <property type="entry name" value="ZnF_C2H2"/>
    <property type="match status" value="8"/>
</dbReference>
<feature type="domain" description="C2H2-type" evidence="8">
    <location>
        <begin position="685"/>
        <end position="712"/>
    </location>
</feature>
<evidence type="ECO:0000256" key="7">
    <source>
        <dbReference type="SAM" id="MobiDB-lite"/>
    </source>
</evidence>
<evidence type="ECO:0000256" key="6">
    <source>
        <dbReference type="PROSITE-ProRule" id="PRU00042"/>
    </source>
</evidence>
<keyword evidence="9" id="KW-1185">Reference proteome</keyword>
<evidence type="ECO:0000313" key="9">
    <source>
        <dbReference type="Proteomes" id="UP000079169"/>
    </source>
</evidence>
<dbReference type="FunFam" id="3.30.160.60:FF:001573">
    <property type="entry name" value="Zinc finger protein 407"/>
    <property type="match status" value="1"/>
</dbReference>
<feature type="region of interest" description="Disordered" evidence="7">
    <location>
        <begin position="59"/>
        <end position="106"/>
    </location>
</feature>
<dbReference type="FunFam" id="3.30.160.60:FF:002343">
    <property type="entry name" value="Zinc finger protein 33A"/>
    <property type="match status" value="2"/>
</dbReference>
<dbReference type="PaxDb" id="121845-A0A3Q0J6L8"/>
<keyword evidence="3" id="KW-0677">Repeat</keyword>
<dbReference type="KEGG" id="dci:113469095"/>
<dbReference type="GO" id="GO:0008270">
    <property type="term" value="F:zinc ion binding"/>
    <property type="evidence" value="ECO:0007669"/>
    <property type="project" value="UniProtKB-KW"/>
</dbReference>
<dbReference type="PROSITE" id="PS00028">
    <property type="entry name" value="ZINC_FINGER_C2H2_1"/>
    <property type="match status" value="7"/>
</dbReference>
<dbReference type="GO" id="GO:0000981">
    <property type="term" value="F:DNA-binding transcription factor activity, RNA polymerase II-specific"/>
    <property type="evidence" value="ECO:0007669"/>
    <property type="project" value="TreeGrafter"/>
</dbReference>
<feature type="compositionally biased region" description="Polar residues" evidence="7">
    <location>
        <begin position="311"/>
        <end position="332"/>
    </location>
</feature>
<feature type="domain" description="C2H2-type" evidence="8">
    <location>
        <begin position="657"/>
        <end position="684"/>
    </location>
</feature>
<dbReference type="Pfam" id="PF00096">
    <property type="entry name" value="zf-C2H2"/>
    <property type="match status" value="7"/>
</dbReference>
<feature type="compositionally biased region" description="Low complexity" evidence="7">
    <location>
        <begin position="67"/>
        <end position="89"/>
    </location>
</feature>
<sequence>MSERNREEFTRQLAVHYIIIGFKDPSYIPVLPTFMRIGKYDPKKNRIYSLAEITPEPYPYTVGSPESSDCSDTESIASSSTTAPTISDIKQPLEETDAQAEDSNGSNLRTSFKKFMKFQGELDRRRDEAAIKHHKDFYDREVQRLSREERGRLGFSKNLPKDEAAIKHHKDFYDSEVQRLSREERGRLGFSKNLPNIKTTIWKLRSEIREDPEDLDLGYNDRPPPPPGVINQPRVSEDFREACGQKLENVKNITNNVFKFFQNEQYVRKTYHTFGKNRMRESELAPFLRPKCPTVEEPQVPPGKTKKAGNPSRSSESTSTAPNKTAPNQPGSRSVHCELGFNVAEKLTQYLSNMSLSEMKAMEDKYVPSKPPLELIKELRALRVTAEKRRQLEEQERQGRYPRRNVKKVDYTEPEVPNLDDYLYCDECHSISETTCPAHPRMYVYDTPVPQDSRGVPQDSTDKSRDSCPSMIAIDLSAIPGAGFGAWSTSVIRAHTVFGPYAGVDVMSLEGNSGYTWEIKYKKSENKPHHYIDAGNPQKSNWMRYVNCARNKFEENLVAFQYKGRLFYSLVSFTCDECGYSTNRSNNLKLHMRIHTGEKPFKCNECGTSLTQSGHLKEHMRIHTGEKPFKCNECGTSFTESGSLKKHMRTHTGEKPFKCNECGTSFTHSGSLKKHMRTHTGEKPFKCNECGTSFTHSGNLKEHMRTHTGEKPFKCNECGTSFTQSGNLKEHMKTHTGEKPFKCNECGTSFSRSGHLKDHMRTHTGEKPFKCNECGTSFTHSGSLKQHMRTHTGGKAIDIFTPGYDQKVINKQEPPQGNFYDIKDVINEDYKKQRTQGGPLDYPVLKGMTVR</sequence>
<dbReference type="FunFam" id="3.30.160.60:FF:002090">
    <property type="entry name" value="Zinc finger protein 473"/>
    <property type="match status" value="1"/>
</dbReference>
<dbReference type="GeneID" id="113469095"/>
<dbReference type="PANTHER" id="PTHR23235">
    <property type="entry name" value="KRUEPPEL-LIKE TRANSCRIPTION FACTOR"/>
    <property type="match status" value="1"/>
</dbReference>
<reference evidence="10" key="1">
    <citation type="submission" date="2025-08" db="UniProtKB">
        <authorList>
            <consortium name="RefSeq"/>
        </authorList>
    </citation>
    <scope>IDENTIFICATION</scope>
</reference>
<organism evidence="9 10">
    <name type="scientific">Diaphorina citri</name>
    <name type="common">Asian citrus psyllid</name>
    <dbReference type="NCBI Taxonomy" id="121845"/>
    <lineage>
        <taxon>Eukaryota</taxon>
        <taxon>Metazoa</taxon>
        <taxon>Ecdysozoa</taxon>
        <taxon>Arthropoda</taxon>
        <taxon>Hexapoda</taxon>
        <taxon>Insecta</taxon>
        <taxon>Pterygota</taxon>
        <taxon>Neoptera</taxon>
        <taxon>Paraneoptera</taxon>
        <taxon>Hemiptera</taxon>
        <taxon>Sternorrhyncha</taxon>
        <taxon>Psylloidea</taxon>
        <taxon>Psyllidae</taxon>
        <taxon>Diaphorininae</taxon>
        <taxon>Diaphorina</taxon>
    </lineage>
</organism>
<feature type="domain" description="C2H2-type" evidence="8">
    <location>
        <begin position="741"/>
        <end position="768"/>
    </location>
</feature>
<keyword evidence="4 6" id="KW-0863">Zinc-finger</keyword>
<dbReference type="Pfam" id="PF21549">
    <property type="entry name" value="PRDM2_PR"/>
    <property type="match status" value="1"/>
</dbReference>
<evidence type="ECO:0000256" key="5">
    <source>
        <dbReference type="ARBA" id="ARBA00022833"/>
    </source>
</evidence>
<dbReference type="Gene3D" id="3.30.160.60">
    <property type="entry name" value="Classic Zinc Finger"/>
    <property type="match status" value="8"/>
</dbReference>
<dbReference type="PROSITE" id="PS50157">
    <property type="entry name" value="ZINC_FINGER_C2H2_2"/>
    <property type="match status" value="8"/>
</dbReference>
<keyword evidence="5" id="KW-0862">Zinc</keyword>
<dbReference type="GO" id="GO:0008276">
    <property type="term" value="F:protein methyltransferase activity"/>
    <property type="evidence" value="ECO:0007669"/>
    <property type="project" value="UniProtKB-ARBA"/>
</dbReference>
<dbReference type="FunFam" id="3.30.160.60:FF:003288">
    <property type="entry name" value="Uncharacterized protein"/>
    <property type="match status" value="2"/>
</dbReference>
<evidence type="ECO:0000259" key="8">
    <source>
        <dbReference type="PROSITE" id="PS50157"/>
    </source>
</evidence>
<keyword evidence="2" id="KW-0479">Metal-binding</keyword>
<feature type="region of interest" description="Disordered" evidence="7">
    <location>
        <begin position="213"/>
        <end position="233"/>
    </location>
</feature>
<feature type="domain" description="C2H2-type" evidence="8">
    <location>
        <begin position="573"/>
        <end position="600"/>
    </location>
</feature>
<dbReference type="SUPFAM" id="SSF57667">
    <property type="entry name" value="beta-beta-alpha zinc fingers"/>
    <property type="match status" value="4"/>
</dbReference>
<dbReference type="GO" id="GO:0005634">
    <property type="term" value="C:nucleus"/>
    <property type="evidence" value="ECO:0007669"/>
    <property type="project" value="UniProtKB-ARBA"/>
</dbReference>
<protein>
    <submittedName>
        <fullName evidence="10">Histone-lysine N-methyltransferase PRDM9-like</fullName>
    </submittedName>
</protein>
<dbReference type="InterPro" id="IPR046341">
    <property type="entry name" value="SET_dom_sf"/>
</dbReference>
<dbReference type="FunFam" id="3.30.160.60:FF:000774">
    <property type="entry name" value="Zinc finger protein"/>
    <property type="match status" value="1"/>
</dbReference>
<dbReference type="GO" id="GO:0008170">
    <property type="term" value="F:N-methyltransferase activity"/>
    <property type="evidence" value="ECO:0007669"/>
    <property type="project" value="UniProtKB-ARBA"/>
</dbReference>
<evidence type="ECO:0000313" key="10">
    <source>
        <dbReference type="RefSeq" id="XP_026682350.1"/>
    </source>
</evidence>
<gene>
    <name evidence="10" type="primary">LOC113469095</name>
</gene>
<feature type="domain" description="C2H2-type" evidence="8">
    <location>
        <begin position="713"/>
        <end position="740"/>
    </location>
</feature>
<dbReference type="GO" id="GO:0000978">
    <property type="term" value="F:RNA polymerase II cis-regulatory region sequence-specific DNA binding"/>
    <property type="evidence" value="ECO:0007669"/>
    <property type="project" value="TreeGrafter"/>
</dbReference>
<dbReference type="Gene3D" id="2.170.270.10">
    <property type="entry name" value="SET domain"/>
    <property type="match status" value="1"/>
</dbReference>
<dbReference type="RefSeq" id="XP_026682350.1">
    <property type="nucleotide sequence ID" value="XM_026826549.1"/>
</dbReference>
<evidence type="ECO:0000256" key="1">
    <source>
        <dbReference type="ARBA" id="ARBA00006991"/>
    </source>
</evidence>
<dbReference type="AlphaFoldDB" id="A0A3Q0J6L8"/>
<dbReference type="InterPro" id="IPR036236">
    <property type="entry name" value="Znf_C2H2_sf"/>
</dbReference>
<dbReference type="GO" id="GO:0008757">
    <property type="term" value="F:S-adenosylmethionine-dependent methyltransferase activity"/>
    <property type="evidence" value="ECO:0007669"/>
    <property type="project" value="UniProtKB-ARBA"/>
</dbReference>
<feature type="domain" description="C2H2-type" evidence="8">
    <location>
        <begin position="601"/>
        <end position="628"/>
    </location>
</feature>
<evidence type="ECO:0000256" key="3">
    <source>
        <dbReference type="ARBA" id="ARBA00022737"/>
    </source>
</evidence>
<dbReference type="Proteomes" id="UP000079169">
    <property type="component" value="Unplaced"/>
</dbReference>
<feature type="domain" description="C2H2-type" evidence="8">
    <location>
        <begin position="769"/>
        <end position="796"/>
    </location>
</feature>
<comment type="similarity">
    <text evidence="1">Belongs to the krueppel C2H2-type zinc-finger protein family.</text>
</comment>
<accession>A0A3Q0J6L8</accession>
<dbReference type="Pfam" id="PF13909">
    <property type="entry name" value="zf-H2C2_5"/>
    <property type="match status" value="1"/>
</dbReference>
<dbReference type="STRING" id="121845.A0A3Q0J6L8"/>
<dbReference type="FunFam" id="3.30.160.60:FF:000446">
    <property type="entry name" value="Zinc finger protein"/>
    <property type="match status" value="1"/>
</dbReference>
<feature type="domain" description="C2H2-type" evidence="8">
    <location>
        <begin position="629"/>
        <end position="656"/>
    </location>
</feature>
<evidence type="ECO:0000256" key="4">
    <source>
        <dbReference type="ARBA" id="ARBA00022771"/>
    </source>
</evidence>
<feature type="region of interest" description="Disordered" evidence="7">
    <location>
        <begin position="285"/>
        <end position="334"/>
    </location>
</feature>